<dbReference type="HOGENOM" id="CLU_1206150_0_0_1"/>
<keyword evidence="3" id="KW-1185">Reference proteome</keyword>
<reference evidence="3" key="1">
    <citation type="submission" date="2011-08" db="EMBL/GenBank/DDBJ databases">
        <authorList>
            <person name="Rombauts S."/>
        </authorList>
    </citation>
    <scope>NUCLEOTIDE SEQUENCE</scope>
    <source>
        <strain evidence="3">London</strain>
    </source>
</reference>
<feature type="region of interest" description="Disordered" evidence="1">
    <location>
        <begin position="72"/>
        <end position="98"/>
    </location>
</feature>
<feature type="region of interest" description="Disordered" evidence="1">
    <location>
        <begin position="33"/>
        <end position="56"/>
    </location>
</feature>
<dbReference type="EMBL" id="CAEY01000075">
    <property type="status" value="NOT_ANNOTATED_CDS"/>
    <property type="molecule type" value="Genomic_DNA"/>
</dbReference>
<feature type="region of interest" description="Disordered" evidence="1">
    <location>
        <begin position="158"/>
        <end position="201"/>
    </location>
</feature>
<dbReference type="Proteomes" id="UP000015104">
    <property type="component" value="Unassembled WGS sequence"/>
</dbReference>
<protein>
    <submittedName>
        <fullName evidence="2">Uncharacterized protein</fullName>
    </submittedName>
</protein>
<evidence type="ECO:0000313" key="2">
    <source>
        <dbReference type="EnsemblMetazoa" id="tetur11g04000.1"/>
    </source>
</evidence>
<feature type="compositionally biased region" description="Pro residues" evidence="1">
    <location>
        <begin position="75"/>
        <end position="84"/>
    </location>
</feature>
<evidence type="ECO:0000256" key="1">
    <source>
        <dbReference type="SAM" id="MobiDB-lite"/>
    </source>
</evidence>
<sequence>MGLFNYCYGDSVIVREPDGKRKGHIIIDDGDKVILEEPPEDCDSSSENSITSSGPPGNSPYRYYFIPMTASYHSQPPPPPPPPIYHNHHGSRFTNQAASGSYQNPVYANVYPMSRTTFDYQSNQYHHFYPPSYSYGSGSWDYPKKGWSSSYFTQDSSLPTSSTSSPSTSTPPPLPSDSKISDHRQEPDDLTTSASESQPTYYLPWDPWLYGSSYHPYHHQTQPHLHPFKR</sequence>
<accession>T1KHD5</accession>
<feature type="compositionally biased region" description="Polar residues" evidence="1">
    <location>
        <begin position="190"/>
        <end position="200"/>
    </location>
</feature>
<name>T1KHD5_TETUR</name>
<proteinExistence type="predicted"/>
<dbReference type="EnsemblMetazoa" id="tetur11g04000.1">
    <property type="protein sequence ID" value="tetur11g04000.1"/>
    <property type="gene ID" value="tetur11g04000"/>
</dbReference>
<organism evidence="2 3">
    <name type="scientific">Tetranychus urticae</name>
    <name type="common">Two-spotted spider mite</name>
    <dbReference type="NCBI Taxonomy" id="32264"/>
    <lineage>
        <taxon>Eukaryota</taxon>
        <taxon>Metazoa</taxon>
        <taxon>Ecdysozoa</taxon>
        <taxon>Arthropoda</taxon>
        <taxon>Chelicerata</taxon>
        <taxon>Arachnida</taxon>
        <taxon>Acari</taxon>
        <taxon>Acariformes</taxon>
        <taxon>Trombidiformes</taxon>
        <taxon>Prostigmata</taxon>
        <taxon>Eleutherengona</taxon>
        <taxon>Raphignathae</taxon>
        <taxon>Tetranychoidea</taxon>
        <taxon>Tetranychidae</taxon>
        <taxon>Tetranychus</taxon>
    </lineage>
</organism>
<reference evidence="2" key="2">
    <citation type="submission" date="2015-06" db="UniProtKB">
        <authorList>
            <consortium name="EnsemblMetazoa"/>
        </authorList>
    </citation>
    <scope>IDENTIFICATION</scope>
</reference>
<evidence type="ECO:0000313" key="3">
    <source>
        <dbReference type="Proteomes" id="UP000015104"/>
    </source>
</evidence>
<feature type="compositionally biased region" description="Low complexity" evidence="1">
    <location>
        <begin position="158"/>
        <end position="168"/>
    </location>
</feature>
<dbReference type="AlphaFoldDB" id="T1KHD5"/>